<protein>
    <submittedName>
        <fullName evidence="1">Rho-type GTPase-activating protein</fullName>
    </submittedName>
</protein>
<organism evidence="1 2">
    <name type="scientific">Clavispora lusitaniae</name>
    <name type="common">Candida lusitaniae</name>
    <dbReference type="NCBI Taxonomy" id="36911"/>
    <lineage>
        <taxon>Eukaryota</taxon>
        <taxon>Fungi</taxon>
        <taxon>Dikarya</taxon>
        <taxon>Ascomycota</taxon>
        <taxon>Saccharomycotina</taxon>
        <taxon>Pichiomycetes</taxon>
        <taxon>Metschnikowiaceae</taxon>
        <taxon>Clavispora</taxon>
    </lineage>
</organism>
<dbReference type="Proteomes" id="UP000326582">
    <property type="component" value="Chromosome 3"/>
</dbReference>
<gene>
    <name evidence="1" type="ORF">EJF14_30196</name>
</gene>
<dbReference type="EMBL" id="CP038486">
    <property type="protein sequence ID" value="QFZ27233.1"/>
    <property type="molecule type" value="Genomic_DNA"/>
</dbReference>
<accession>A0ACD0WJ85</accession>
<reference evidence="2" key="1">
    <citation type="journal article" date="2019" name="MBio">
        <title>Comparative genomics for the elucidation of multidrug resistance (MDR) in Candida lusitaniae.</title>
        <authorList>
            <person name="Kannan A."/>
            <person name="Asner S.A."/>
            <person name="Trachsel E."/>
            <person name="Kelly S."/>
            <person name="Parker J."/>
            <person name="Sanglard D."/>
        </authorList>
    </citation>
    <scope>NUCLEOTIDE SEQUENCE [LARGE SCALE GENOMIC DNA]</scope>
    <source>
        <strain evidence="2">P1</strain>
    </source>
</reference>
<evidence type="ECO:0000313" key="2">
    <source>
        <dbReference type="Proteomes" id="UP000326582"/>
    </source>
</evidence>
<proteinExistence type="predicted"/>
<keyword evidence="2" id="KW-1185">Reference proteome</keyword>
<evidence type="ECO:0000313" key="1">
    <source>
        <dbReference type="EMBL" id="QFZ27233.1"/>
    </source>
</evidence>
<sequence>MSEDQACKKCGLEIVGGHAYELGDDRWHIQCFTCSKCSKSLGCNSNFLVLGNGSLICSECSYNCKQCGKKIDDLAILTGDQAYCSSCFRCRVCKSKIEDLRYARTSKGLFCMSCHERLIAKKKKYDLKRRQMAQLESSSRPDSSDVSLNKQLPPHPALRKDDTDEDKSSETSKDGPYLEPRDFLARDISNISNISNLSNLSNLTNLTNLTKTSTPAKDAISKETPSRDTISRNAVSRDGLSRDVSRESLLSRDTRATSRDASPDVARIGVRDIEVGEEKEPPFTGKVPSPAAGPSDHYENNKLGENKVGEHKVVDTKIDDPAKTPVQASTSNYTGSLDPAAMASDIEEVNDSEDELKLRRVRERLERRFSRSQHKHDSGAILDLIGSFSGPNTPNSDSPSPRLGDPPRLDSPHKNFLLLSPGQYHDNGFHAAELSSAGFSAESSRPSAEDSGRSAEDGRREDSGRRSTASSPMARANRQARVVEPDTSNFEANTSRDTNIDTNTSRDSRDNGFTGRELGSNRDIDTSGNGSQLGGYSNFSTIDSHMGNPDASLDSITQDEIPLGTPQLRTPRHAVSPPPRIALPDVPDVADEPRGLGLDLGPRTVTNLEATISRDDDRGGIKQTVRRKMSIKHKRSISGGSGGLSNKFGFFKNKDEARSDKGHSRHVSEGSVHGSAFSTPPLPLSSPYKDNSRGDSEMHRTDLEMRSAKLEIYQLENYKQNLIAENMKLNSDKNKLFEAIKTLQKKIATETQTHESLLRDINEMVAEKKRLSEENRILADENSSLADENSMSRRSDVTSRVESRRSDVESRRFDLDSRFSDNDAATLDAVAEDGGETQRATRLRFWRRPRMTPGDSSSPALAPSPSSSKMSTSVSSNTIQSGNEESGARKALNTIISKSRSTTVLDAIANGSSGPEVPLFSSTIQRRAIYENEKVPLIVSKCIEEVEKRGLDVEGIYRISGGNTAITAIENAFAALPASSSQDKRSMARLQEVLAGDINAVTSALKRYLRKLPDPLIPYNLYDGYISVGKSTSDINERCNELSSQVVARLPPANRHVLYLVAKHLDLVNYYSSVNRMNFKNLSVVFAPTIARDVTGEREMTDMGPRNEATELLFTNFAQVFEAHDL</sequence>
<name>A0ACD0WJ85_CLALS</name>